<dbReference type="PANTHER" id="PTHR48106">
    <property type="entry name" value="QUINONE OXIDOREDUCTASE PIG3-RELATED"/>
    <property type="match status" value="1"/>
</dbReference>
<dbReference type="EMBL" id="CP022987">
    <property type="protein sequence ID" value="QAA94197.1"/>
    <property type="molecule type" value="Genomic_DNA"/>
</dbReference>
<keyword evidence="2" id="KW-0560">Oxidoreductase</keyword>
<evidence type="ECO:0000313" key="4">
    <source>
        <dbReference type="EMBL" id="QAA94197.1"/>
    </source>
</evidence>
<dbReference type="InterPro" id="IPR036291">
    <property type="entry name" value="NAD(P)-bd_dom_sf"/>
</dbReference>
<gene>
    <name evidence="4" type="ORF">CKA81_10405</name>
</gene>
<keyword evidence="1" id="KW-0521">NADP</keyword>
<dbReference type="Proteomes" id="UP000283474">
    <property type="component" value="Chromosome"/>
</dbReference>
<dbReference type="GO" id="GO:0016651">
    <property type="term" value="F:oxidoreductase activity, acting on NAD(P)H"/>
    <property type="evidence" value="ECO:0007669"/>
    <property type="project" value="TreeGrafter"/>
</dbReference>
<name>A0A410GD21_9BURK</name>
<evidence type="ECO:0000313" key="5">
    <source>
        <dbReference type="Proteomes" id="UP000283474"/>
    </source>
</evidence>
<dbReference type="InterPro" id="IPR013149">
    <property type="entry name" value="ADH-like_C"/>
</dbReference>
<evidence type="ECO:0000259" key="3">
    <source>
        <dbReference type="SMART" id="SM00829"/>
    </source>
</evidence>
<dbReference type="AlphaFoldDB" id="A0A410GD21"/>
<dbReference type="GO" id="GO:0070402">
    <property type="term" value="F:NADPH binding"/>
    <property type="evidence" value="ECO:0007669"/>
    <property type="project" value="TreeGrafter"/>
</dbReference>
<dbReference type="Pfam" id="PF08240">
    <property type="entry name" value="ADH_N"/>
    <property type="match status" value="1"/>
</dbReference>
<dbReference type="PANTHER" id="PTHR48106:SF8">
    <property type="entry name" value="OS02G0805600 PROTEIN"/>
    <property type="match status" value="1"/>
</dbReference>
<dbReference type="OrthoDB" id="4190732at2"/>
<dbReference type="Pfam" id="PF00107">
    <property type="entry name" value="ADH_zinc_N"/>
    <property type="match status" value="1"/>
</dbReference>
<evidence type="ECO:0000256" key="1">
    <source>
        <dbReference type="ARBA" id="ARBA00022857"/>
    </source>
</evidence>
<dbReference type="InterPro" id="IPR011032">
    <property type="entry name" value="GroES-like_sf"/>
</dbReference>
<feature type="domain" description="Enoyl reductase (ER)" evidence="3">
    <location>
        <begin position="6"/>
        <end position="311"/>
    </location>
</feature>
<dbReference type="Gene3D" id="3.90.180.10">
    <property type="entry name" value="Medium-chain alcohol dehydrogenases, catalytic domain"/>
    <property type="match status" value="1"/>
</dbReference>
<dbReference type="Gene3D" id="3.40.50.720">
    <property type="entry name" value="NAD(P)-binding Rossmann-like Domain"/>
    <property type="match status" value="1"/>
</dbReference>
<dbReference type="SUPFAM" id="SSF50129">
    <property type="entry name" value="GroES-like"/>
    <property type="match status" value="1"/>
</dbReference>
<dbReference type="RefSeq" id="WP_128355202.1">
    <property type="nucleotide sequence ID" value="NZ_CP022987.1"/>
</dbReference>
<protein>
    <recommendedName>
        <fullName evidence="3">Enoyl reductase (ER) domain-containing protein</fullName>
    </recommendedName>
</protein>
<evidence type="ECO:0000256" key="2">
    <source>
        <dbReference type="ARBA" id="ARBA00023002"/>
    </source>
</evidence>
<dbReference type="SMART" id="SM00829">
    <property type="entry name" value="PKS_ER"/>
    <property type="match status" value="1"/>
</dbReference>
<dbReference type="InterPro" id="IPR013154">
    <property type="entry name" value="ADH-like_N"/>
</dbReference>
<organism evidence="4 5">
    <name type="scientific">Pollutimonas thiosulfatoxidans</name>
    <dbReference type="NCBI Taxonomy" id="2028345"/>
    <lineage>
        <taxon>Bacteria</taxon>
        <taxon>Pseudomonadati</taxon>
        <taxon>Pseudomonadota</taxon>
        <taxon>Betaproteobacteria</taxon>
        <taxon>Burkholderiales</taxon>
        <taxon>Alcaligenaceae</taxon>
        <taxon>Pollutimonas</taxon>
    </lineage>
</organism>
<sequence>MKALISAAAGVEVADVAQPTPGPQEILVKVKAIGMNRIDLVALRDPKDQIIGMEWAGEVAEVGSQVEEFKVGDRVMCTGSGGYAQFAVADAHRCCRVPNGMAWETASSLLLGLQTMHDALVTQGGLRTGSTVLIQGATSCMGLIGMQLAKALGASCVMGTSRSSIHLSTLHAYGCDVPVDTSEAGWPEAVLEATKGEGASIIVDLVSGEATNQCMAAAAIGGRIVNVGRLGGAQAEFDFNLHALRRLSYMGVTFRTRSRDEIRVLNASMRQDVQGLLSSISVPVAACFGFDKAADALTFLSSSRQLGKVVLIP</sequence>
<dbReference type="SUPFAM" id="SSF51735">
    <property type="entry name" value="NAD(P)-binding Rossmann-fold domains"/>
    <property type="match status" value="1"/>
</dbReference>
<dbReference type="KEGG" id="pus:CKA81_10405"/>
<proteinExistence type="predicted"/>
<keyword evidence="5" id="KW-1185">Reference proteome</keyword>
<reference evidence="4 5" key="1">
    <citation type="submission" date="2017-08" db="EMBL/GenBank/DDBJ databases">
        <authorList>
            <person name="Park S.-J."/>
            <person name="Kim H."/>
        </authorList>
    </citation>
    <scope>NUCLEOTIDE SEQUENCE [LARGE SCALE GENOMIC DNA]</scope>
    <source>
        <strain evidence="5">ye3</strain>
    </source>
</reference>
<accession>A0A410GD21</accession>
<dbReference type="InterPro" id="IPR020843">
    <property type="entry name" value="ER"/>
</dbReference>